<dbReference type="GeneID" id="92072255"/>
<keyword evidence="3 10" id="KW-0547">Nucleotide-binding</keyword>
<dbReference type="SUPFAM" id="SSF52540">
    <property type="entry name" value="P-loop containing nucleoside triphosphate hydrolases"/>
    <property type="match status" value="1"/>
</dbReference>
<evidence type="ECO:0000256" key="2">
    <source>
        <dbReference type="ARBA" id="ARBA00022692"/>
    </source>
</evidence>
<evidence type="ECO:0000256" key="8">
    <source>
        <dbReference type="ARBA" id="ARBA00023136"/>
    </source>
</evidence>
<evidence type="ECO:0000256" key="10">
    <source>
        <dbReference type="RuleBase" id="RU003651"/>
    </source>
</evidence>
<dbReference type="Pfam" id="PF08740">
    <property type="entry name" value="BCS1_N"/>
    <property type="match status" value="1"/>
</dbReference>
<keyword evidence="7" id="KW-0496">Mitochondrion</keyword>
<feature type="compositionally biased region" description="Basic and acidic residues" evidence="11">
    <location>
        <begin position="462"/>
        <end position="476"/>
    </location>
</feature>
<comment type="similarity">
    <text evidence="10">Belongs to the AAA ATPase family.</text>
</comment>
<reference evidence="13 14" key="1">
    <citation type="submission" date="2023-01" db="EMBL/GenBank/DDBJ databases">
        <title>Analysis of 21 Apiospora genomes using comparative genomics revels a genus with tremendous synthesis potential of carbohydrate active enzymes and secondary metabolites.</title>
        <authorList>
            <person name="Sorensen T."/>
        </authorList>
    </citation>
    <scope>NUCLEOTIDE SEQUENCE [LARGE SCALE GENOMIC DNA]</scope>
    <source>
        <strain evidence="13 14">CBS 24483</strain>
    </source>
</reference>
<sequence length="548" mass="61221">MPIRGTANSRVISYLWVLVDFFRRWVRTDVSTLAASLAVLGGLKTGLGTVFGTVLHLRRYLSHFFTSSVTISGEDQLNREVFDWLCAHVLERKQTRSLSAFSNNNTGLKLEDRGLLFMPVRDDRPNQQQFAIKYLPTFHMHYFWFEGTFIMVQRNLAQRCLRSLFFDRSTDVPTGREPLLITSISRSVDPIKNFNTQDQVVVRTSTLSILWDTQVLRSPRPLETVHFDQHTKNDLVADIAHYLKPETREFYQARTGKSSLSFAIAGHFNLKLMLVELPSIRDDLALSCLFTDLPAQCIVLIEDIDAVGLKRKPSGGGDDSDEKNKEEEKKGRKTRRTLSGLLNVLDGVVAQQGRIVLMTTNCEGELDEALTRPGRIDRKIYLGNIGAEAARQMFVRMYAPGHTKALPTASAELLALADRFARAPELDGKFTPAQVQEYLLQHRDSPQAAAFIEKELRLRGEKNKAAEGKTPEDGKAGDNVLADNKEITTTEESDKANGVAEKVEDKIDSSKNSSDVEEVMTLSAEGSSSTQPDSPDSKDSPVEPGNND</sequence>
<dbReference type="RefSeq" id="XP_066704257.1">
    <property type="nucleotide sequence ID" value="XM_066839193.1"/>
</dbReference>
<protein>
    <recommendedName>
        <fullName evidence="12">BCS1 N-terminal domain-containing protein</fullName>
    </recommendedName>
</protein>
<keyword evidence="8" id="KW-0472">Membrane</keyword>
<evidence type="ECO:0000256" key="4">
    <source>
        <dbReference type="ARBA" id="ARBA00022801"/>
    </source>
</evidence>
<dbReference type="InterPro" id="IPR003960">
    <property type="entry name" value="ATPase_AAA_CS"/>
</dbReference>
<keyword evidence="4" id="KW-0378">Hydrolase</keyword>
<comment type="subcellular location">
    <subcellularLocation>
        <location evidence="1">Mitochondrion membrane</location>
    </subcellularLocation>
</comment>
<feature type="region of interest" description="Disordered" evidence="11">
    <location>
        <begin position="311"/>
        <end position="333"/>
    </location>
</feature>
<dbReference type="Proteomes" id="UP001391051">
    <property type="component" value="Unassembled WGS sequence"/>
</dbReference>
<dbReference type="InterPro" id="IPR014851">
    <property type="entry name" value="BCS1_N"/>
</dbReference>
<dbReference type="SMART" id="SM01024">
    <property type="entry name" value="BCS1_N"/>
    <property type="match status" value="1"/>
</dbReference>
<evidence type="ECO:0000256" key="7">
    <source>
        <dbReference type="ARBA" id="ARBA00023128"/>
    </source>
</evidence>
<keyword evidence="5 10" id="KW-0067">ATP-binding</keyword>
<dbReference type="InterPro" id="IPR003959">
    <property type="entry name" value="ATPase_AAA_core"/>
</dbReference>
<keyword evidence="14" id="KW-1185">Reference proteome</keyword>
<dbReference type="Pfam" id="PF25426">
    <property type="entry name" value="AAA_lid_BCS1"/>
    <property type="match status" value="1"/>
</dbReference>
<evidence type="ECO:0000256" key="9">
    <source>
        <dbReference type="ARBA" id="ARBA00048778"/>
    </source>
</evidence>
<feature type="domain" description="BCS1 N-terminal" evidence="12">
    <location>
        <begin position="49"/>
        <end position="225"/>
    </location>
</feature>
<evidence type="ECO:0000256" key="1">
    <source>
        <dbReference type="ARBA" id="ARBA00004325"/>
    </source>
</evidence>
<dbReference type="InterPro" id="IPR050747">
    <property type="entry name" value="Mitochondrial_chaperone_BCS1"/>
</dbReference>
<feature type="region of interest" description="Disordered" evidence="11">
    <location>
        <begin position="462"/>
        <end position="548"/>
    </location>
</feature>
<dbReference type="PROSITE" id="PS00674">
    <property type="entry name" value="AAA"/>
    <property type="match status" value="1"/>
</dbReference>
<feature type="compositionally biased region" description="Basic and acidic residues" evidence="11">
    <location>
        <begin position="483"/>
        <end position="509"/>
    </location>
</feature>
<evidence type="ECO:0000256" key="6">
    <source>
        <dbReference type="ARBA" id="ARBA00022989"/>
    </source>
</evidence>
<dbReference type="InterPro" id="IPR027417">
    <property type="entry name" value="P-loop_NTPase"/>
</dbReference>
<feature type="compositionally biased region" description="Polar residues" evidence="11">
    <location>
        <begin position="524"/>
        <end position="534"/>
    </location>
</feature>
<dbReference type="PANTHER" id="PTHR23070">
    <property type="entry name" value="BCS1 AAA-TYPE ATPASE"/>
    <property type="match status" value="1"/>
</dbReference>
<comment type="caution">
    <text evidence="13">The sequence shown here is derived from an EMBL/GenBank/DDBJ whole genome shotgun (WGS) entry which is preliminary data.</text>
</comment>
<dbReference type="Pfam" id="PF00004">
    <property type="entry name" value="AAA"/>
    <property type="match status" value="1"/>
</dbReference>
<evidence type="ECO:0000313" key="14">
    <source>
        <dbReference type="Proteomes" id="UP001391051"/>
    </source>
</evidence>
<name>A0ABR1QQC2_9PEZI</name>
<evidence type="ECO:0000256" key="5">
    <source>
        <dbReference type="ARBA" id="ARBA00022840"/>
    </source>
</evidence>
<evidence type="ECO:0000256" key="11">
    <source>
        <dbReference type="SAM" id="MobiDB-lite"/>
    </source>
</evidence>
<dbReference type="EMBL" id="JAQQWE010000002">
    <property type="protein sequence ID" value="KAK7962146.1"/>
    <property type="molecule type" value="Genomic_DNA"/>
</dbReference>
<gene>
    <name evidence="13" type="ORF">PG986_002971</name>
</gene>
<evidence type="ECO:0000313" key="13">
    <source>
        <dbReference type="EMBL" id="KAK7962146.1"/>
    </source>
</evidence>
<dbReference type="InterPro" id="IPR057495">
    <property type="entry name" value="AAA_lid_BCS1"/>
</dbReference>
<comment type="catalytic activity">
    <reaction evidence="9">
        <text>ATP + H2O = ADP + phosphate + H(+)</text>
        <dbReference type="Rhea" id="RHEA:13065"/>
        <dbReference type="ChEBI" id="CHEBI:15377"/>
        <dbReference type="ChEBI" id="CHEBI:15378"/>
        <dbReference type="ChEBI" id="CHEBI:30616"/>
        <dbReference type="ChEBI" id="CHEBI:43474"/>
        <dbReference type="ChEBI" id="CHEBI:456216"/>
    </reaction>
    <physiologicalReaction direction="left-to-right" evidence="9">
        <dbReference type="Rhea" id="RHEA:13066"/>
    </physiologicalReaction>
</comment>
<dbReference type="Gene3D" id="3.40.50.300">
    <property type="entry name" value="P-loop containing nucleotide triphosphate hydrolases"/>
    <property type="match status" value="1"/>
</dbReference>
<keyword evidence="6" id="KW-1133">Transmembrane helix</keyword>
<proteinExistence type="inferred from homology"/>
<organism evidence="13 14">
    <name type="scientific">Apiospora aurea</name>
    <dbReference type="NCBI Taxonomy" id="335848"/>
    <lineage>
        <taxon>Eukaryota</taxon>
        <taxon>Fungi</taxon>
        <taxon>Dikarya</taxon>
        <taxon>Ascomycota</taxon>
        <taxon>Pezizomycotina</taxon>
        <taxon>Sordariomycetes</taxon>
        <taxon>Xylariomycetidae</taxon>
        <taxon>Amphisphaeriales</taxon>
        <taxon>Apiosporaceae</taxon>
        <taxon>Apiospora</taxon>
    </lineage>
</organism>
<evidence type="ECO:0000259" key="12">
    <source>
        <dbReference type="SMART" id="SM01024"/>
    </source>
</evidence>
<accession>A0ABR1QQC2</accession>
<keyword evidence="2" id="KW-0812">Transmembrane</keyword>
<evidence type="ECO:0000256" key="3">
    <source>
        <dbReference type="ARBA" id="ARBA00022741"/>
    </source>
</evidence>